<name>A0A8H4VYA8_9HELO</name>
<dbReference type="InterPro" id="IPR050613">
    <property type="entry name" value="Sec_Metabolite_Reg"/>
</dbReference>
<evidence type="ECO:0000313" key="4">
    <source>
        <dbReference type="EMBL" id="KAF4627011.1"/>
    </source>
</evidence>
<keyword evidence="5" id="KW-1185">Reference proteome</keyword>
<dbReference type="CDD" id="cd12148">
    <property type="entry name" value="fungal_TF_MHR"/>
    <property type="match status" value="1"/>
</dbReference>
<reference evidence="4 5" key="1">
    <citation type="submission" date="2020-03" db="EMBL/GenBank/DDBJ databases">
        <title>Draft Genome Sequence of Cudoniella acicularis.</title>
        <authorList>
            <person name="Buettner E."/>
            <person name="Kellner H."/>
        </authorList>
    </citation>
    <scope>NUCLEOTIDE SEQUENCE [LARGE SCALE GENOMIC DNA]</scope>
    <source>
        <strain evidence="4 5">DSM 108380</strain>
    </source>
</reference>
<dbReference type="GO" id="GO:0005634">
    <property type="term" value="C:nucleus"/>
    <property type="evidence" value="ECO:0007669"/>
    <property type="project" value="UniProtKB-SubCell"/>
</dbReference>
<evidence type="ECO:0000313" key="5">
    <source>
        <dbReference type="Proteomes" id="UP000566819"/>
    </source>
</evidence>
<comment type="subcellular location">
    <subcellularLocation>
        <location evidence="1">Nucleus</location>
    </subcellularLocation>
</comment>
<evidence type="ECO:0000256" key="2">
    <source>
        <dbReference type="ARBA" id="ARBA00023242"/>
    </source>
</evidence>
<evidence type="ECO:0008006" key="6">
    <source>
        <dbReference type="Google" id="ProtNLM"/>
    </source>
</evidence>
<evidence type="ECO:0000256" key="3">
    <source>
        <dbReference type="SAM" id="MobiDB-lite"/>
    </source>
</evidence>
<feature type="region of interest" description="Disordered" evidence="3">
    <location>
        <begin position="741"/>
        <end position="813"/>
    </location>
</feature>
<dbReference type="Proteomes" id="UP000566819">
    <property type="component" value="Unassembled WGS sequence"/>
</dbReference>
<dbReference type="PANTHER" id="PTHR31001">
    <property type="entry name" value="UNCHARACTERIZED TRANSCRIPTIONAL REGULATORY PROTEIN"/>
    <property type="match status" value="1"/>
</dbReference>
<feature type="compositionally biased region" description="Polar residues" evidence="3">
    <location>
        <begin position="798"/>
        <end position="808"/>
    </location>
</feature>
<dbReference type="EMBL" id="JAAMPI010001044">
    <property type="protein sequence ID" value="KAF4627011.1"/>
    <property type="molecule type" value="Genomic_DNA"/>
</dbReference>
<gene>
    <name evidence="4" type="ORF">G7Y89_g11144</name>
</gene>
<dbReference type="AlphaFoldDB" id="A0A8H4VYA8"/>
<proteinExistence type="predicted"/>
<accession>A0A8H4VYA8</accession>
<keyword evidence="2" id="KW-0539">Nucleus</keyword>
<dbReference type="OrthoDB" id="1747771at2759"/>
<sequence>MSHNLFAENEHLPSRKQKLMYNGIPGYSTRLCRALHVTLGRSSATEKSLVRSAYVEASRPRAVVESVCVRGHIYAADAPRANPSYESLLEENARLSALLSSPHALRHNGRGIQRDVGDVVAQYERRLFTAVANTQQARTVSQHAQIQWPSKPCSDYLLDQAALWTDWMHFATFAPGIREEHELFWSRRTLTSSVEYESPLWLAVYFSILASTLLFMNKAEVQQMQQSALAFHSRTTLLRNWYDSALYFLDLADFLRRCDVAVIRATAILGLIAVNFGDSIRHKNLWACAIRIGQQLNLGPAKTPCITDVDFDCALPVDIDDIQLLGCPDTAEASSEPSPRPIQYHIAMAKIPIVFNNVRSRLYSYRWSGSEIADMVIEADNELATVIDGLPPHLQNDERTTDATAERDVRFPWIPWQRTSLTLILLYHRMCVNRILQQHYLEGSVNYARARSICLSSASGIIQAVSSVPTDISRLRSWASAMHVFSTVVTLGIESSRHHESLAAYTADIRRDRDFLGLVAPENIIAREARNILLEFEALLLSYINVLAEAGWQTNFAITEDYKKIDNHKPRIDAELESVAIRVANPFQGPPGLRIKKRLESAAIRFQQVINWEELRIYILQDPKRDWDDDIVLDWERDITAHFLECCKNCHSDDMIQAFAAALEDGQQFQELGDTNVNEAADLPEEDSDHSTITQPKCNENHLFMTFVIDLTWELQKQESVRKSYTTTFVVAPDHTMKSDAEFGQNKFDPPCSSRQKKGHSLTKSLSNVETSGEEKASKSRSQAGKSSSNSSHRRRTVPSTSGRSGYSSKEEFIRREIVAGLRSDTELQ</sequence>
<feature type="compositionally biased region" description="Low complexity" evidence="3">
    <location>
        <begin position="780"/>
        <end position="791"/>
    </location>
</feature>
<evidence type="ECO:0000256" key="1">
    <source>
        <dbReference type="ARBA" id="ARBA00004123"/>
    </source>
</evidence>
<comment type="caution">
    <text evidence="4">The sequence shown here is derived from an EMBL/GenBank/DDBJ whole genome shotgun (WGS) entry which is preliminary data.</text>
</comment>
<organism evidence="4 5">
    <name type="scientific">Cudoniella acicularis</name>
    <dbReference type="NCBI Taxonomy" id="354080"/>
    <lineage>
        <taxon>Eukaryota</taxon>
        <taxon>Fungi</taxon>
        <taxon>Dikarya</taxon>
        <taxon>Ascomycota</taxon>
        <taxon>Pezizomycotina</taxon>
        <taxon>Leotiomycetes</taxon>
        <taxon>Helotiales</taxon>
        <taxon>Tricladiaceae</taxon>
        <taxon>Cudoniella</taxon>
    </lineage>
</organism>
<feature type="compositionally biased region" description="Polar residues" evidence="3">
    <location>
        <begin position="762"/>
        <end position="771"/>
    </location>
</feature>
<protein>
    <recommendedName>
        <fullName evidence="6">Transcription factor domain-containing protein</fullName>
    </recommendedName>
</protein>